<evidence type="ECO:0000313" key="2">
    <source>
        <dbReference type="EMBL" id="KAJ4963270.1"/>
    </source>
</evidence>
<reference evidence="2" key="1">
    <citation type="journal article" date="2023" name="Plant J.">
        <title>The genome of the king protea, Protea cynaroides.</title>
        <authorList>
            <person name="Chang J."/>
            <person name="Duong T.A."/>
            <person name="Schoeman C."/>
            <person name="Ma X."/>
            <person name="Roodt D."/>
            <person name="Barker N."/>
            <person name="Li Z."/>
            <person name="Van de Peer Y."/>
            <person name="Mizrachi E."/>
        </authorList>
    </citation>
    <scope>NUCLEOTIDE SEQUENCE</scope>
    <source>
        <tissue evidence="2">Young leaves</tissue>
    </source>
</reference>
<evidence type="ECO:0000313" key="3">
    <source>
        <dbReference type="Proteomes" id="UP001141806"/>
    </source>
</evidence>
<keyword evidence="3" id="KW-1185">Reference proteome</keyword>
<accession>A0A9Q0HCI4</accession>
<evidence type="ECO:0000256" key="1">
    <source>
        <dbReference type="SAM" id="MobiDB-lite"/>
    </source>
</evidence>
<comment type="caution">
    <text evidence="2">The sequence shown here is derived from an EMBL/GenBank/DDBJ whole genome shotgun (WGS) entry which is preliminary data.</text>
</comment>
<sequence>MGEGSGDEGVDSNGPAVSNKLVGRWAVVIDDVESENDEDLIPPAEGTVEVVDRGENQMANEVAQSVLVEGNIESHNVVLLLIPERPIEKETHLREKLVQTVTCSPGVTTVVGNHGRIEVNFSDVVAVDEAVKNNEAQFTSMGKCPPGRQSGRENKKAEVPSVFDARQSRHEL</sequence>
<name>A0A9Q0HCI4_9MAGN</name>
<gene>
    <name evidence="2" type="ORF">NE237_023209</name>
</gene>
<dbReference type="Proteomes" id="UP001141806">
    <property type="component" value="Unassembled WGS sequence"/>
</dbReference>
<dbReference type="AlphaFoldDB" id="A0A9Q0HCI4"/>
<protein>
    <submittedName>
        <fullName evidence="2">Uncharacterized protein</fullName>
    </submittedName>
</protein>
<feature type="region of interest" description="Disordered" evidence="1">
    <location>
        <begin position="138"/>
        <end position="172"/>
    </location>
</feature>
<dbReference type="EMBL" id="JAMYWD010000008">
    <property type="protein sequence ID" value="KAJ4963270.1"/>
    <property type="molecule type" value="Genomic_DNA"/>
</dbReference>
<organism evidence="2 3">
    <name type="scientific">Protea cynaroides</name>
    <dbReference type="NCBI Taxonomy" id="273540"/>
    <lineage>
        <taxon>Eukaryota</taxon>
        <taxon>Viridiplantae</taxon>
        <taxon>Streptophyta</taxon>
        <taxon>Embryophyta</taxon>
        <taxon>Tracheophyta</taxon>
        <taxon>Spermatophyta</taxon>
        <taxon>Magnoliopsida</taxon>
        <taxon>Proteales</taxon>
        <taxon>Proteaceae</taxon>
        <taxon>Protea</taxon>
    </lineage>
</organism>
<proteinExistence type="predicted"/>